<dbReference type="InterPro" id="IPR011993">
    <property type="entry name" value="PH-like_dom_sf"/>
</dbReference>
<dbReference type="InterPro" id="IPR057096">
    <property type="entry name" value="KRIT1_FRMD8_FERM_C"/>
</dbReference>
<accession>A0A507DFH9</accession>
<dbReference type="Pfam" id="PF00373">
    <property type="entry name" value="FERM_M"/>
    <property type="match status" value="1"/>
</dbReference>
<dbReference type="SUPFAM" id="SSF47031">
    <property type="entry name" value="Second domain of FERM"/>
    <property type="match status" value="1"/>
</dbReference>
<dbReference type="Gene3D" id="3.10.20.90">
    <property type="entry name" value="Phosphatidylinositol 3-kinase Catalytic Subunit, Chain A, domain 1"/>
    <property type="match status" value="1"/>
</dbReference>
<feature type="domain" description="FERM" evidence="2">
    <location>
        <begin position="77"/>
        <end position="402"/>
    </location>
</feature>
<feature type="region of interest" description="Disordered" evidence="1">
    <location>
        <begin position="441"/>
        <end position="471"/>
    </location>
</feature>
<dbReference type="InterPro" id="IPR051594">
    <property type="entry name" value="KRIT1/FRMD8"/>
</dbReference>
<reference evidence="3 4" key="1">
    <citation type="journal article" date="2019" name="Sci. Rep.">
        <title>Comparative genomics of chytrid fungi reveal insights into the obligate biotrophic and pathogenic lifestyle of Synchytrium endobioticum.</title>
        <authorList>
            <person name="van de Vossenberg B.T.L.H."/>
            <person name="Warris S."/>
            <person name="Nguyen H.D.T."/>
            <person name="van Gent-Pelzer M.P.E."/>
            <person name="Joly D.L."/>
            <person name="van de Geest H.C."/>
            <person name="Bonants P.J.M."/>
            <person name="Smith D.S."/>
            <person name="Levesque C.A."/>
            <person name="van der Lee T.A.J."/>
        </authorList>
    </citation>
    <scope>NUCLEOTIDE SEQUENCE [LARGE SCALE GENOMIC DNA]</scope>
    <source>
        <strain evidence="3 4">LEV6574</strain>
    </source>
</reference>
<evidence type="ECO:0000256" key="1">
    <source>
        <dbReference type="SAM" id="MobiDB-lite"/>
    </source>
</evidence>
<sequence>MASYNAAFCQCFNTSNKDKLTVAPSHINPAQLRHRHSNDANAPNNPPHGNRGAHTLASEGPCIREHYDVSARKVVATVVRVRVYAGEAEQSVLLKFPPGEPVLAAHVTDAVSRKVGLGNSLARKIFSLWMVGKDLEIQIRPKLDLFQVKQKWPRWMVKYTHFPEAEDPEHPINDASLVFRRNATIPKSVDRKIADDAVLRLLYGEAKENVIAGRYPCTTSDAVTLAGIRMQIIYGDHDGRKHGPGFITSAGSLQNMIPSPLLPRMQPEEWESLILKEHQKYNGKSAMIARMLYLQYVRQWSCYGSAWFPACREVPPGGFFEFRTQKWLLGLNAEGFVAVDQNKYKVAFAQPWEQVEWTFSPDTFIVDYRHDRQKLQLTVITPQAAMIDNLATRQAYLVDKQAQDLEVRRVAASKSQDLNASMMGSGLVAVGFAAKAESLDSQLNVSQTHPHQSPSEKTQQQPSSSFKTSPSSMLLLKSNNELLAYMNAYKDAKQEYKSRAGSGNKNVHGHSGNNDSQKELSLQSSSPHTPDNLRHNNVQPSPVELHKDQKVAQDAQDAIDTLFAKSMISPW</sequence>
<dbReference type="AlphaFoldDB" id="A0A507DFH9"/>
<dbReference type="InterPro" id="IPR035963">
    <property type="entry name" value="FERM_2"/>
</dbReference>
<dbReference type="PANTHER" id="PTHR13283">
    <property type="entry name" value="KREV INTERACTION TRAPPED 1-RELATED"/>
    <property type="match status" value="1"/>
</dbReference>
<proteinExistence type="predicted"/>
<dbReference type="CDD" id="cd14473">
    <property type="entry name" value="FERM_B-lobe"/>
    <property type="match status" value="1"/>
</dbReference>
<gene>
    <name evidence="3" type="ORF">SeLEV6574_g01361</name>
</gene>
<dbReference type="InterPro" id="IPR019748">
    <property type="entry name" value="FERM_central"/>
</dbReference>
<comment type="caution">
    <text evidence="3">The sequence shown here is derived from an EMBL/GenBank/DDBJ whole genome shotgun (WGS) entry which is preliminary data.</text>
</comment>
<protein>
    <recommendedName>
        <fullName evidence="2">FERM domain-containing protein</fullName>
    </recommendedName>
</protein>
<evidence type="ECO:0000259" key="2">
    <source>
        <dbReference type="PROSITE" id="PS50057"/>
    </source>
</evidence>
<feature type="compositionally biased region" description="Polar residues" evidence="1">
    <location>
        <begin position="501"/>
        <end position="540"/>
    </location>
</feature>
<dbReference type="GO" id="GO:0005886">
    <property type="term" value="C:plasma membrane"/>
    <property type="evidence" value="ECO:0007669"/>
    <property type="project" value="TreeGrafter"/>
</dbReference>
<feature type="compositionally biased region" description="Low complexity" evidence="1">
    <location>
        <begin position="457"/>
        <end position="471"/>
    </location>
</feature>
<feature type="compositionally biased region" description="Polar residues" evidence="1">
    <location>
        <begin position="441"/>
        <end position="456"/>
    </location>
</feature>
<dbReference type="EMBL" id="QEAM01000030">
    <property type="protein sequence ID" value="TPX49638.1"/>
    <property type="molecule type" value="Genomic_DNA"/>
</dbReference>
<dbReference type="PROSITE" id="PS50057">
    <property type="entry name" value="FERM_3"/>
    <property type="match status" value="1"/>
</dbReference>
<feature type="region of interest" description="Disordered" evidence="1">
    <location>
        <begin position="496"/>
        <end position="552"/>
    </location>
</feature>
<dbReference type="VEuPathDB" id="FungiDB:SeMB42_g04568"/>
<dbReference type="OrthoDB" id="2142533at2759"/>
<evidence type="ECO:0000313" key="4">
    <source>
        <dbReference type="Proteomes" id="UP000320475"/>
    </source>
</evidence>
<dbReference type="Proteomes" id="UP000320475">
    <property type="component" value="Unassembled WGS sequence"/>
</dbReference>
<evidence type="ECO:0000313" key="3">
    <source>
        <dbReference type="EMBL" id="TPX49638.1"/>
    </source>
</evidence>
<dbReference type="Pfam" id="PF24522">
    <property type="entry name" value="KRIT1_FRMD8_FERM_C"/>
    <property type="match status" value="1"/>
</dbReference>
<feature type="region of interest" description="Disordered" evidence="1">
    <location>
        <begin position="35"/>
        <end position="56"/>
    </location>
</feature>
<dbReference type="Gene3D" id="2.30.29.30">
    <property type="entry name" value="Pleckstrin-homology domain (PH domain)/Phosphotyrosine-binding domain (PTB)"/>
    <property type="match status" value="1"/>
</dbReference>
<dbReference type="InterPro" id="IPR000299">
    <property type="entry name" value="FERM_domain"/>
</dbReference>
<dbReference type="PANTHER" id="PTHR13283:SF10">
    <property type="entry name" value="FERM DOMAIN-CONTAINING PROTEIN 8"/>
    <property type="match status" value="1"/>
</dbReference>
<dbReference type="InterPro" id="IPR014352">
    <property type="entry name" value="FERM/acyl-CoA-bd_prot_sf"/>
</dbReference>
<dbReference type="SMART" id="SM00295">
    <property type="entry name" value="B41"/>
    <property type="match status" value="1"/>
</dbReference>
<dbReference type="Gene3D" id="1.20.80.10">
    <property type="match status" value="1"/>
</dbReference>
<name>A0A507DFH9_9FUNG</name>
<dbReference type="InterPro" id="IPR019749">
    <property type="entry name" value="Band_41_domain"/>
</dbReference>
<organism evidence="3 4">
    <name type="scientific">Synchytrium endobioticum</name>
    <dbReference type="NCBI Taxonomy" id="286115"/>
    <lineage>
        <taxon>Eukaryota</taxon>
        <taxon>Fungi</taxon>
        <taxon>Fungi incertae sedis</taxon>
        <taxon>Chytridiomycota</taxon>
        <taxon>Chytridiomycota incertae sedis</taxon>
        <taxon>Chytridiomycetes</taxon>
        <taxon>Synchytriales</taxon>
        <taxon>Synchytriaceae</taxon>
        <taxon>Synchytrium</taxon>
    </lineage>
</organism>